<dbReference type="Gene3D" id="3.30.420.10">
    <property type="entry name" value="Ribonuclease H-like superfamily/Ribonuclease H"/>
    <property type="match status" value="1"/>
</dbReference>
<dbReference type="InterPro" id="IPR013520">
    <property type="entry name" value="Ribonucl_H"/>
</dbReference>
<comment type="caution">
    <text evidence="5">The sequence shown here is derived from an EMBL/GenBank/DDBJ whole genome shotgun (WGS) entry which is preliminary data.</text>
</comment>
<organism evidence="5 6">
    <name type="scientific">Bowdeniella nasicola</name>
    <dbReference type="NCBI Taxonomy" id="208480"/>
    <lineage>
        <taxon>Bacteria</taxon>
        <taxon>Bacillati</taxon>
        <taxon>Actinomycetota</taxon>
        <taxon>Actinomycetes</taxon>
        <taxon>Actinomycetales</taxon>
        <taxon>Actinomycetaceae</taxon>
        <taxon>Bowdeniella</taxon>
    </lineage>
</organism>
<dbReference type="NCBIfam" id="NF005927">
    <property type="entry name" value="PRK07942.1"/>
    <property type="match status" value="1"/>
</dbReference>
<dbReference type="AlphaFoldDB" id="A0A1Q5Q3N4"/>
<evidence type="ECO:0000313" key="6">
    <source>
        <dbReference type="Proteomes" id="UP000185628"/>
    </source>
</evidence>
<dbReference type="OrthoDB" id="9791657at2"/>
<dbReference type="GO" id="GO:0003676">
    <property type="term" value="F:nucleic acid binding"/>
    <property type="evidence" value="ECO:0007669"/>
    <property type="project" value="InterPro"/>
</dbReference>
<dbReference type="PANTHER" id="PTHR30231:SF4">
    <property type="entry name" value="PROTEIN NEN2"/>
    <property type="match status" value="1"/>
</dbReference>
<reference evidence="6" key="1">
    <citation type="submission" date="2016-12" db="EMBL/GenBank/DDBJ databases">
        <authorList>
            <person name="Meng X."/>
        </authorList>
    </citation>
    <scope>NUCLEOTIDE SEQUENCE [LARGE SCALE GENOMIC DNA]</scope>
    <source>
        <strain evidence="6">DSM 19116</strain>
    </source>
</reference>
<dbReference type="SMART" id="SM00479">
    <property type="entry name" value="EXOIII"/>
    <property type="match status" value="1"/>
</dbReference>
<evidence type="ECO:0000313" key="5">
    <source>
        <dbReference type="EMBL" id="OKL54395.1"/>
    </source>
</evidence>
<keyword evidence="3" id="KW-0269">Exonuclease</keyword>
<evidence type="ECO:0000256" key="1">
    <source>
        <dbReference type="ARBA" id="ARBA00022722"/>
    </source>
</evidence>
<sequence>MSVTDGPLLGFDTETTGINAATDRIVTAALVYDDGRGNRDTITYLIDPGVEIPQAASNVHGITTEIARLHGKPPAPVLAEISARLADSLRAGIPIVAFNAAYDLSILDAELARHELPRLTDTVPLTPVLDPLVIDRAVDRYRRGKRRLGDICAAYGLAVSGDLHTAEVDVLATLDVLRAIFATHTNLREMNPDELHTWQQVAHKDWAESFNLWRVSKGLAGPGASPHWPVEPR</sequence>
<dbReference type="GO" id="GO:0008408">
    <property type="term" value="F:3'-5' exonuclease activity"/>
    <property type="evidence" value="ECO:0007669"/>
    <property type="project" value="TreeGrafter"/>
</dbReference>
<name>A0A1Q5Q3N4_9ACTO</name>
<keyword evidence="1" id="KW-0540">Nuclease</keyword>
<dbReference type="RefSeq" id="WP_073716165.1">
    <property type="nucleotide sequence ID" value="NZ_MQVR01000017.1"/>
</dbReference>
<feature type="domain" description="Exonuclease" evidence="4">
    <location>
        <begin position="7"/>
        <end position="186"/>
    </location>
</feature>
<proteinExistence type="predicted"/>
<dbReference type="GO" id="GO:0005829">
    <property type="term" value="C:cytosol"/>
    <property type="evidence" value="ECO:0007669"/>
    <property type="project" value="TreeGrafter"/>
</dbReference>
<dbReference type="Pfam" id="PF00929">
    <property type="entry name" value="RNase_T"/>
    <property type="match status" value="1"/>
</dbReference>
<dbReference type="PANTHER" id="PTHR30231">
    <property type="entry name" value="DNA POLYMERASE III SUBUNIT EPSILON"/>
    <property type="match status" value="1"/>
</dbReference>
<evidence type="ECO:0000256" key="2">
    <source>
        <dbReference type="ARBA" id="ARBA00022801"/>
    </source>
</evidence>
<dbReference type="InterPro" id="IPR036397">
    <property type="entry name" value="RNaseH_sf"/>
</dbReference>
<dbReference type="SUPFAM" id="SSF53098">
    <property type="entry name" value="Ribonuclease H-like"/>
    <property type="match status" value="1"/>
</dbReference>
<gene>
    <name evidence="5" type="ORF">BSZ39_04360</name>
</gene>
<evidence type="ECO:0000256" key="3">
    <source>
        <dbReference type="ARBA" id="ARBA00022839"/>
    </source>
</evidence>
<evidence type="ECO:0000259" key="4">
    <source>
        <dbReference type="SMART" id="SM00479"/>
    </source>
</evidence>
<dbReference type="EMBL" id="MQVR01000017">
    <property type="protein sequence ID" value="OKL54395.1"/>
    <property type="molecule type" value="Genomic_DNA"/>
</dbReference>
<dbReference type="Proteomes" id="UP000185628">
    <property type="component" value="Unassembled WGS sequence"/>
</dbReference>
<protein>
    <submittedName>
        <fullName evidence="5">DNA polymerase III subunit epsilon</fullName>
    </submittedName>
</protein>
<dbReference type="CDD" id="cd06127">
    <property type="entry name" value="DEDDh"/>
    <property type="match status" value="1"/>
</dbReference>
<keyword evidence="2" id="KW-0378">Hydrolase</keyword>
<accession>A0A1Q5Q3N4</accession>
<keyword evidence="6" id="KW-1185">Reference proteome</keyword>
<dbReference type="InterPro" id="IPR012337">
    <property type="entry name" value="RNaseH-like_sf"/>
</dbReference>